<feature type="repeat" description="TPR" evidence="1">
    <location>
        <begin position="471"/>
        <end position="504"/>
    </location>
</feature>
<dbReference type="PROSITE" id="PS50005">
    <property type="entry name" value="TPR"/>
    <property type="match status" value="6"/>
</dbReference>
<feature type="repeat" description="TPR" evidence="1">
    <location>
        <begin position="402"/>
        <end position="435"/>
    </location>
</feature>
<accession>A0A1F5R7X3</accession>
<dbReference type="PANTHER" id="PTHR12558:SF13">
    <property type="entry name" value="CELL DIVISION CYCLE PROTEIN 27 HOMOLOG"/>
    <property type="match status" value="1"/>
</dbReference>
<dbReference type="InterPro" id="IPR019734">
    <property type="entry name" value="TPR_rpt"/>
</dbReference>
<organism evidence="2 3">
    <name type="scientific">Candidatus Edwardsbacteria bacterium GWF2_54_11</name>
    <dbReference type="NCBI Taxonomy" id="1817851"/>
    <lineage>
        <taxon>Bacteria</taxon>
        <taxon>Candidatus Edwardsiibacteriota</taxon>
    </lineage>
</organism>
<evidence type="ECO:0000313" key="2">
    <source>
        <dbReference type="EMBL" id="OGF10542.1"/>
    </source>
</evidence>
<feature type="repeat" description="TPR" evidence="1">
    <location>
        <begin position="199"/>
        <end position="232"/>
    </location>
</feature>
<dbReference type="PROSITE" id="PS51257">
    <property type="entry name" value="PROKAR_LIPOPROTEIN"/>
    <property type="match status" value="1"/>
</dbReference>
<dbReference type="SUPFAM" id="SSF48452">
    <property type="entry name" value="TPR-like"/>
    <property type="match status" value="3"/>
</dbReference>
<dbReference type="Pfam" id="PF13432">
    <property type="entry name" value="TPR_16"/>
    <property type="match status" value="2"/>
</dbReference>
<feature type="repeat" description="TPR" evidence="1">
    <location>
        <begin position="98"/>
        <end position="131"/>
    </location>
</feature>
<gene>
    <name evidence="2" type="ORF">A2024_09355</name>
</gene>
<reference evidence="2 3" key="1">
    <citation type="journal article" date="2016" name="Nat. Commun.">
        <title>Thousands of microbial genomes shed light on interconnected biogeochemical processes in an aquifer system.</title>
        <authorList>
            <person name="Anantharaman K."/>
            <person name="Brown C.T."/>
            <person name="Hug L.A."/>
            <person name="Sharon I."/>
            <person name="Castelle C.J."/>
            <person name="Probst A.J."/>
            <person name="Thomas B.C."/>
            <person name="Singh A."/>
            <person name="Wilkins M.J."/>
            <person name="Karaoz U."/>
            <person name="Brodie E.L."/>
            <person name="Williams K.H."/>
            <person name="Hubbard S.S."/>
            <person name="Banfield J.F."/>
        </authorList>
    </citation>
    <scope>NUCLEOTIDE SEQUENCE [LARGE SCALE GENOMIC DNA]</scope>
</reference>
<sequence>MKKLLIILLAFSAGCAKRQVLNPEQAQQTVMDQVMQAAMLEQDGQNKPAIELYKNALRLDKRSSLLNLLISQNYYELGNDTLAVLYARRAVKLEPDNPDNRLMLGNAYLMARELELSLEQYKAAVKLKPGDPDISITTAGIYEALGRRDSAITVMESIARRTGDPDIIMQLGSMLMRHKQSGPAKEIYRQVIGRDSSNIRAWISLAAVYEVGQQPDSALHFYGTAARLDPENLSIQKHIFNLLLSVNQYPWAARQAMIILEREPGNAGLRLQLARLFYHQQAFQPAQEQFLAVLESDSNNTEALYTVARISFQQKDYPRALQYFRRTTGLLPKMAEGWVSLGNCFLALDQPDSAAAAFEKARRLGVKQDIDRLIGAGYSLSEKYREAIPFFQNQYRKKPKDPDLMFGLAVAYERSGDFDNAVTMFKKLLELDPKSAIVLNYLGYMYADKGVNLEEAKDLVARALEAEPDNAFYIDSMGWVFYKTGRFEEARQSLEKAVSLLPTDATLRDHLGDVYLSLNLKQQAVEQWQKSLELDPGKEMIQEKIDAAR</sequence>
<protein>
    <submittedName>
        <fullName evidence="2">Uncharacterized protein</fullName>
    </submittedName>
</protein>
<dbReference type="Pfam" id="PF12895">
    <property type="entry name" value="ANAPC3"/>
    <property type="match status" value="1"/>
</dbReference>
<dbReference type="EMBL" id="MFFM01000038">
    <property type="protein sequence ID" value="OGF10542.1"/>
    <property type="molecule type" value="Genomic_DNA"/>
</dbReference>
<comment type="caution">
    <text evidence="2">The sequence shown here is derived from an EMBL/GenBank/DDBJ whole genome shotgun (WGS) entry which is preliminary data.</text>
</comment>
<keyword evidence="1" id="KW-0802">TPR repeat</keyword>
<dbReference type="Proteomes" id="UP000177230">
    <property type="component" value="Unassembled WGS sequence"/>
</dbReference>
<dbReference type="Pfam" id="PF14559">
    <property type="entry name" value="TPR_19"/>
    <property type="match status" value="1"/>
</dbReference>
<dbReference type="InterPro" id="IPR011990">
    <property type="entry name" value="TPR-like_helical_dom_sf"/>
</dbReference>
<name>A0A1F5R7X3_9BACT</name>
<dbReference type="Gene3D" id="1.25.40.10">
    <property type="entry name" value="Tetratricopeptide repeat domain"/>
    <property type="match status" value="3"/>
</dbReference>
<feature type="repeat" description="TPR" evidence="1">
    <location>
        <begin position="301"/>
        <end position="334"/>
    </location>
</feature>
<dbReference type="Pfam" id="PF13181">
    <property type="entry name" value="TPR_8"/>
    <property type="match status" value="1"/>
</dbReference>
<dbReference type="SMART" id="SM00028">
    <property type="entry name" value="TPR"/>
    <property type="match status" value="12"/>
</dbReference>
<evidence type="ECO:0000256" key="1">
    <source>
        <dbReference type="PROSITE-ProRule" id="PRU00339"/>
    </source>
</evidence>
<dbReference type="PANTHER" id="PTHR12558">
    <property type="entry name" value="CELL DIVISION CYCLE 16,23,27"/>
    <property type="match status" value="1"/>
</dbReference>
<proteinExistence type="predicted"/>
<dbReference type="AlphaFoldDB" id="A0A1F5R7X3"/>
<dbReference type="PROSITE" id="PS50293">
    <property type="entry name" value="TPR_REGION"/>
    <property type="match status" value="1"/>
</dbReference>
<evidence type="ECO:0000313" key="3">
    <source>
        <dbReference type="Proteomes" id="UP000177230"/>
    </source>
</evidence>
<feature type="repeat" description="TPR" evidence="1">
    <location>
        <begin position="505"/>
        <end position="538"/>
    </location>
</feature>